<dbReference type="EMBL" id="CP000852">
    <property type="protein sequence ID" value="ABW01307.1"/>
    <property type="molecule type" value="Genomic_DNA"/>
</dbReference>
<dbReference type="HOGENOM" id="CLU_112527_2_2_2"/>
<dbReference type="eggNOG" id="arCOG01268">
    <property type="taxonomic scope" value="Archaea"/>
</dbReference>
<evidence type="ECO:0000256" key="2">
    <source>
        <dbReference type="ARBA" id="ARBA00023163"/>
    </source>
</evidence>
<dbReference type="STRING" id="397948.Cmaq_0462"/>
<dbReference type="AlphaFoldDB" id="A8MBW4"/>
<dbReference type="Proteomes" id="UP000001137">
    <property type="component" value="Chromosome"/>
</dbReference>
<dbReference type="GO" id="GO:0042797">
    <property type="term" value="P:tRNA transcription by RNA polymerase III"/>
    <property type="evidence" value="ECO:0007669"/>
    <property type="project" value="TreeGrafter"/>
</dbReference>
<dbReference type="GO" id="GO:0003899">
    <property type="term" value="F:DNA-directed RNA polymerase activity"/>
    <property type="evidence" value="ECO:0007669"/>
    <property type="project" value="InterPro"/>
</dbReference>
<name>A8MBW4_CALMQ</name>
<keyword evidence="2" id="KW-0804">Transcription</keyword>
<dbReference type="PANTHER" id="PTHR47227:SF5">
    <property type="entry name" value="DNA-DIRECTED RNA POLYMERASES I, II, AND III SUBUNIT RPABC2"/>
    <property type="match status" value="1"/>
</dbReference>
<reference evidence="3 4" key="1">
    <citation type="submission" date="2007-10" db="EMBL/GenBank/DDBJ databases">
        <title>Complete sequence of Caldivirga maquilingensis IC-167.</title>
        <authorList>
            <consortium name="US DOE Joint Genome Institute"/>
            <person name="Copeland A."/>
            <person name="Lucas S."/>
            <person name="Lapidus A."/>
            <person name="Barry K."/>
            <person name="Glavina del Rio T."/>
            <person name="Dalin E."/>
            <person name="Tice H."/>
            <person name="Pitluck S."/>
            <person name="Saunders E."/>
            <person name="Brettin T."/>
            <person name="Bruce D."/>
            <person name="Detter J.C."/>
            <person name="Han C."/>
            <person name="Schmutz J."/>
            <person name="Larimer F."/>
            <person name="Land M."/>
            <person name="Hauser L."/>
            <person name="Kyrpides N."/>
            <person name="Ivanova N."/>
            <person name="Biddle J.F."/>
            <person name="Zhang Z."/>
            <person name="Fitz-Gibbon S.T."/>
            <person name="Lowe T.M."/>
            <person name="Saltikov C."/>
            <person name="House C.H."/>
            <person name="Richardson P."/>
        </authorList>
    </citation>
    <scope>NUCLEOTIDE SEQUENCE [LARGE SCALE GENOMIC DNA]</scope>
    <source>
        <strain evidence="4">ATCC 700844 / DSM 13496 / JCM 10307 / IC-167</strain>
    </source>
</reference>
<dbReference type="InterPro" id="IPR036161">
    <property type="entry name" value="RPB6/omega-like_sf"/>
</dbReference>
<sequence length="104" mass="11978">MKTGMSTIDELYSLIRDGKLPYPPRITKYEFAKIIAVRTRQLMDGAPPLVNPKEIGTSDPVAIAFEELKRGLLPFIIIRRLPNGKRVEYTLKELQELERNVMTY</sequence>
<accession>A8MBW4</accession>
<organism evidence="3 4">
    <name type="scientific">Caldivirga maquilingensis (strain ATCC 700844 / DSM 13496 / JCM 10307 / IC-167)</name>
    <dbReference type="NCBI Taxonomy" id="397948"/>
    <lineage>
        <taxon>Archaea</taxon>
        <taxon>Thermoproteota</taxon>
        <taxon>Thermoprotei</taxon>
        <taxon>Thermoproteales</taxon>
        <taxon>Thermoproteaceae</taxon>
        <taxon>Caldivirga</taxon>
    </lineage>
</organism>
<dbReference type="KEGG" id="cma:Cmaq_0462"/>
<evidence type="ECO:0000313" key="3">
    <source>
        <dbReference type="EMBL" id="ABW01307.1"/>
    </source>
</evidence>
<dbReference type="InterPro" id="IPR006110">
    <property type="entry name" value="Pol_omega/Rpo6/RPB6"/>
</dbReference>
<dbReference type="NCBIfam" id="NF002207">
    <property type="entry name" value="PRK01099.1-2"/>
    <property type="match status" value="1"/>
</dbReference>
<dbReference type="GO" id="GO:0006366">
    <property type="term" value="P:transcription by RNA polymerase II"/>
    <property type="evidence" value="ECO:0007669"/>
    <property type="project" value="TreeGrafter"/>
</dbReference>
<dbReference type="GO" id="GO:0000428">
    <property type="term" value="C:DNA-directed RNA polymerase complex"/>
    <property type="evidence" value="ECO:0007669"/>
    <property type="project" value="UniProtKB-KW"/>
</dbReference>
<keyword evidence="4" id="KW-1185">Reference proteome</keyword>
<dbReference type="Pfam" id="PF01192">
    <property type="entry name" value="RNA_pol_Rpb6"/>
    <property type="match status" value="1"/>
</dbReference>
<dbReference type="GO" id="GO:0003677">
    <property type="term" value="F:DNA binding"/>
    <property type="evidence" value="ECO:0007669"/>
    <property type="project" value="InterPro"/>
</dbReference>
<dbReference type="SUPFAM" id="SSF63562">
    <property type="entry name" value="RPB6/omega subunit-like"/>
    <property type="match status" value="1"/>
</dbReference>
<protein>
    <submittedName>
        <fullName evidence="3">RNA polymerase Rpb6</fullName>
    </submittedName>
</protein>
<dbReference type="PANTHER" id="PTHR47227">
    <property type="entry name" value="DNA-DIRECTED RNA POLYMERASE SUBUNIT K"/>
    <property type="match status" value="1"/>
</dbReference>
<dbReference type="Gene3D" id="3.90.940.10">
    <property type="match status" value="1"/>
</dbReference>
<evidence type="ECO:0000313" key="4">
    <source>
        <dbReference type="Proteomes" id="UP000001137"/>
    </source>
</evidence>
<proteinExistence type="predicted"/>
<gene>
    <name evidence="3" type="ordered locus">Cmaq_0462</name>
</gene>
<keyword evidence="1" id="KW-0240">DNA-directed RNA polymerase</keyword>
<evidence type="ECO:0000256" key="1">
    <source>
        <dbReference type="ARBA" id="ARBA00022478"/>
    </source>
</evidence>
<dbReference type="GO" id="GO:0006360">
    <property type="term" value="P:transcription by RNA polymerase I"/>
    <property type="evidence" value="ECO:0007669"/>
    <property type="project" value="TreeGrafter"/>
</dbReference>